<reference evidence="1 4" key="2">
    <citation type="submission" date="2019-08" db="EMBL/GenBank/DDBJ databases">
        <title>Prevalence, distribution, and phylogeny of type two toxin-antitoxin genes possessed by Cronobacter species where C. sakazakii homologs follow sequence type lineages.</title>
        <authorList>
            <person name="Finkelstein S."/>
            <person name="Negrete F."/>
            <person name="Jang H."/>
            <person name="Gopinath G.R."/>
            <person name="Tall B.D."/>
        </authorList>
    </citation>
    <scope>NUCLEOTIDE SEQUENCE [LARGE SCALE GENOMIC DNA]</scope>
    <source>
        <strain evidence="1 4">MOD1_GK1257</strain>
    </source>
</reference>
<dbReference type="RefSeq" id="WP_075193936.1">
    <property type="nucleotide sequence ID" value="NZ_JADKNN010000059.1"/>
</dbReference>
<evidence type="ECO:0000313" key="2">
    <source>
        <dbReference type="EMBL" id="PUX09662.1"/>
    </source>
</evidence>
<dbReference type="Proteomes" id="UP000244378">
    <property type="component" value="Unassembled WGS sequence"/>
</dbReference>
<dbReference type="EMBL" id="WAGD01000047">
    <property type="protein sequence ID" value="KAB0875527.1"/>
    <property type="molecule type" value="Genomic_DNA"/>
</dbReference>
<proteinExistence type="predicted"/>
<evidence type="ECO:0000313" key="3">
    <source>
        <dbReference type="Proteomes" id="UP000244378"/>
    </source>
</evidence>
<protein>
    <submittedName>
        <fullName evidence="2">Uncharacterized protein</fullName>
    </submittedName>
</protein>
<gene>
    <name evidence="2" type="ORF">AUN14_18610</name>
    <name evidence="1" type="ORF">FZI19_15545</name>
</gene>
<evidence type="ECO:0000313" key="1">
    <source>
        <dbReference type="EMBL" id="KAB0875527.1"/>
    </source>
</evidence>
<dbReference type="EMBL" id="MSAE01000043">
    <property type="protein sequence ID" value="PUX09662.1"/>
    <property type="molecule type" value="Genomic_DNA"/>
</dbReference>
<dbReference type="AlphaFoldDB" id="A0A2T7ALL2"/>
<comment type="caution">
    <text evidence="2">The sequence shown here is derived from an EMBL/GenBank/DDBJ whole genome shotgun (WGS) entry which is preliminary data.</text>
</comment>
<evidence type="ECO:0000313" key="4">
    <source>
        <dbReference type="Proteomes" id="UP000469927"/>
    </source>
</evidence>
<name>A0A2T7ALL2_9ENTR</name>
<organism evidence="2 3">
    <name type="scientific">Cronobacter muytjensii</name>
    <dbReference type="NCBI Taxonomy" id="413501"/>
    <lineage>
        <taxon>Bacteria</taxon>
        <taxon>Pseudomonadati</taxon>
        <taxon>Pseudomonadota</taxon>
        <taxon>Gammaproteobacteria</taxon>
        <taxon>Enterobacterales</taxon>
        <taxon>Enterobacteriaceae</taxon>
        <taxon>Cronobacter</taxon>
    </lineage>
</organism>
<accession>A0A2T7ALL2</accession>
<sequence length="102" mass="11969">MNTTIDVLHHFERGVLMLTCEGRLRKKLLRFWFECLMDIPPAALAQGLRPELQVLSDHFSGPHARPLQDWCEEDIQVLLRQLLAFYHRLSEQAFAESRVLVR</sequence>
<dbReference type="OrthoDB" id="6563784at2"/>
<dbReference type="Proteomes" id="UP000469927">
    <property type="component" value="Unassembled WGS sequence"/>
</dbReference>
<keyword evidence="4" id="KW-1185">Reference proteome</keyword>
<reference evidence="2 3" key="1">
    <citation type="submission" date="2016-12" db="EMBL/GenBank/DDBJ databases">
        <title>Analysis of the Molecular Diversity Among Cronobacter Species Isolated from Filth Flies Using a Pan Genomic DNA Microarray.</title>
        <authorList>
            <person name="Pava-Ripoll M."/>
            <person name="Tall B."/>
            <person name="Farber J."/>
            <person name="Fanning S."/>
            <person name="Lehner A."/>
            <person name="Stephan R."/>
            <person name="Pagotto F."/>
            <person name="Iverson C."/>
            <person name="Ziobro G."/>
            <person name="Miller A."/>
            <person name="Pearson R."/>
            <person name="Yan Q."/>
            <person name="Kim M."/>
            <person name="Jeong S."/>
            <person name="Park J."/>
            <person name="Jun S."/>
            <person name="Choi H."/>
            <person name="Chung T."/>
            <person name="Yoo Y."/>
            <person name="Park E."/>
            <person name="Hwang S."/>
            <person name="Lee B."/>
            <person name="Sathyamoorthy V."/>
            <person name="Carter L."/>
            <person name="Mammel M."/>
            <person name="Jackson S."/>
            <person name="Kothary M."/>
            <person name="Patel I."/>
            <person name="Grim C."/>
            <person name="Gopinath G."/>
            <person name="Gangiredla J."/>
            <person name="Chase H."/>
        </authorList>
    </citation>
    <scope>NUCLEOTIDE SEQUENCE [LARGE SCALE GENOMIC DNA]</scope>
    <source>
        <strain evidence="2 3">MOD1-Md1s</strain>
    </source>
</reference>